<reference evidence="1" key="1">
    <citation type="submission" date="2021-02" db="EMBL/GenBank/DDBJ databases">
        <title>Natronogracilivirga saccharolytica gen. nov. sp. nov. a new anaerobic, haloalkiliphilic carbohydrate-fermenting bacterium from soda lake and proposing of Cyclonatronumiaceae fam. nov. in the phylum Balneolaeota.</title>
        <authorList>
            <person name="Zhilina T.N."/>
            <person name="Sorokin D.Y."/>
            <person name="Zavarzina D.G."/>
            <person name="Toshchakov S.V."/>
            <person name="Kublanov I.V."/>
        </authorList>
    </citation>
    <scope>NUCLEOTIDE SEQUENCE</scope>
    <source>
        <strain evidence="1">Z-1702</strain>
    </source>
</reference>
<dbReference type="AlphaFoldDB" id="A0A8J7SBF4"/>
<dbReference type="SUPFAM" id="SSF53067">
    <property type="entry name" value="Actin-like ATPase domain"/>
    <property type="match status" value="2"/>
</dbReference>
<dbReference type="Proteomes" id="UP000673975">
    <property type="component" value="Unassembled WGS sequence"/>
</dbReference>
<dbReference type="InterPro" id="IPR043129">
    <property type="entry name" value="ATPase_NBD"/>
</dbReference>
<protein>
    <recommendedName>
        <fullName evidence="3">BadF-type ATPase</fullName>
    </recommendedName>
</protein>
<dbReference type="InterPro" id="IPR052519">
    <property type="entry name" value="Euk-type_GlcNAc_Kinase"/>
</dbReference>
<dbReference type="EMBL" id="JAFIDN010000009">
    <property type="protein sequence ID" value="MBP3193256.1"/>
    <property type="molecule type" value="Genomic_DNA"/>
</dbReference>
<comment type="caution">
    <text evidence="1">The sequence shown here is derived from an EMBL/GenBank/DDBJ whole genome shotgun (WGS) entry which is preliminary data.</text>
</comment>
<dbReference type="RefSeq" id="WP_210512714.1">
    <property type="nucleotide sequence ID" value="NZ_JAFIDN010000009.1"/>
</dbReference>
<dbReference type="CDD" id="cd24079">
    <property type="entry name" value="ASKHA_NBD_PG1100-like"/>
    <property type="match status" value="1"/>
</dbReference>
<organism evidence="1 2">
    <name type="scientific">Natronogracilivirga saccharolytica</name>
    <dbReference type="NCBI Taxonomy" id="2812953"/>
    <lineage>
        <taxon>Bacteria</taxon>
        <taxon>Pseudomonadati</taxon>
        <taxon>Balneolota</taxon>
        <taxon>Balneolia</taxon>
        <taxon>Balneolales</taxon>
        <taxon>Cyclonatronaceae</taxon>
        <taxon>Natronogracilivirga</taxon>
    </lineage>
</organism>
<keyword evidence="2" id="KW-1185">Reference proteome</keyword>
<dbReference type="PANTHER" id="PTHR43190">
    <property type="entry name" value="N-ACETYL-D-GLUCOSAMINE KINASE"/>
    <property type="match status" value="1"/>
</dbReference>
<proteinExistence type="predicted"/>
<evidence type="ECO:0000313" key="2">
    <source>
        <dbReference type="Proteomes" id="UP000673975"/>
    </source>
</evidence>
<sequence length="282" mass="30661">MKILLADSGSTKTEWCLITSDAGPVTSYSAGLNPFYHTADTIAAEITKEVVPDIPAADRIYFYGAGCAGEEAIGRMTAALKKVYGEVQVGVDSDLLGAARAICGHEEGVACILGTGSNSCHYDGEKIIDQVPVLGFILGDEGSAGSFGRKILQGYFYREMPEELRGWLEEHYDMARPAILESVYKKPHFNTFVASFTRLFAEFSDHPYVIALLQEGISEFLERHVIKYHCGPDTPVGFVGSVAFHNQAVVRAALARKGLAAGSFLQTPMQGLREYHGRELNA</sequence>
<evidence type="ECO:0008006" key="3">
    <source>
        <dbReference type="Google" id="ProtNLM"/>
    </source>
</evidence>
<accession>A0A8J7SBF4</accession>
<dbReference type="Gene3D" id="3.30.420.40">
    <property type="match status" value="2"/>
</dbReference>
<dbReference type="PANTHER" id="PTHR43190:SF3">
    <property type="entry name" value="N-ACETYL-D-GLUCOSAMINE KINASE"/>
    <property type="match status" value="1"/>
</dbReference>
<evidence type="ECO:0000313" key="1">
    <source>
        <dbReference type="EMBL" id="MBP3193256.1"/>
    </source>
</evidence>
<name>A0A8J7SBF4_9BACT</name>
<gene>
    <name evidence="1" type="ORF">NATSA_11315</name>
</gene>
<dbReference type="Gene3D" id="1.10.720.160">
    <property type="match status" value="1"/>
</dbReference>